<name>A0A026WN39_OOCBI</name>
<dbReference type="InterPro" id="IPR011701">
    <property type="entry name" value="MFS"/>
</dbReference>
<dbReference type="PANTHER" id="PTHR11360:SF251">
    <property type="entry name" value="MAJOR FACILITATOR SUPERFAMILY (MFS) PROFILE DOMAIN-CONTAINING PROTEIN"/>
    <property type="match status" value="1"/>
</dbReference>
<dbReference type="AlphaFoldDB" id="A0A026WN39"/>
<feature type="region of interest" description="Disordered" evidence="1">
    <location>
        <begin position="404"/>
        <end position="426"/>
    </location>
</feature>
<dbReference type="PANTHER" id="PTHR11360">
    <property type="entry name" value="MONOCARBOXYLATE TRANSPORTER"/>
    <property type="match status" value="1"/>
</dbReference>
<feature type="transmembrane region" description="Helical" evidence="2">
    <location>
        <begin position="208"/>
        <end position="229"/>
    </location>
</feature>
<evidence type="ECO:0000256" key="2">
    <source>
        <dbReference type="SAM" id="Phobius"/>
    </source>
</evidence>
<proteinExistence type="predicted"/>
<protein>
    <submittedName>
        <fullName evidence="3">Monocarboxylate transporter</fullName>
    </submittedName>
</protein>
<organism evidence="3 4">
    <name type="scientific">Ooceraea biroi</name>
    <name type="common">Clonal raider ant</name>
    <name type="synonym">Cerapachys biroi</name>
    <dbReference type="NCBI Taxonomy" id="2015173"/>
    <lineage>
        <taxon>Eukaryota</taxon>
        <taxon>Metazoa</taxon>
        <taxon>Ecdysozoa</taxon>
        <taxon>Arthropoda</taxon>
        <taxon>Hexapoda</taxon>
        <taxon>Insecta</taxon>
        <taxon>Pterygota</taxon>
        <taxon>Neoptera</taxon>
        <taxon>Endopterygota</taxon>
        <taxon>Hymenoptera</taxon>
        <taxon>Apocrita</taxon>
        <taxon>Aculeata</taxon>
        <taxon>Formicoidea</taxon>
        <taxon>Formicidae</taxon>
        <taxon>Dorylinae</taxon>
        <taxon>Ooceraea</taxon>
    </lineage>
</organism>
<feature type="transmembrane region" description="Helical" evidence="2">
    <location>
        <begin position="75"/>
        <end position="103"/>
    </location>
</feature>
<feature type="transmembrane region" description="Helical" evidence="2">
    <location>
        <begin position="145"/>
        <end position="164"/>
    </location>
</feature>
<dbReference type="Gene3D" id="1.20.1250.20">
    <property type="entry name" value="MFS general substrate transporter like domains"/>
    <property type="match status" value="1"/>
</dbReference>
<dbReference type="OrthoDB" id="6499973at2759"/>
<feature type="transmembrane region" description="Helical" evidence="2">
    <location>
        <begin position="115"/>
        <end position="138"/>
    </location>
</feature>
<feature type="compositionally biased region" description="Polar residues" evidence="1">
    <location>
        <begin position="269"/>
        <end position="281"/>
    </location>
</feature>
<feature type="region of interest" description="Disordered" evidence="1">
    <location>
        <begin position="265"/>
        <end position="298"/>
    </location>
</feature>
<dbReference type="SUPFAM" id="SSF103473">
    <property type="entry name" value="MFS general substrate transporter"/>
    <property type="match status" value="1"/>
</dbReference>
<keyword evidence="2" id="KW-0812">Transmembrane</keyword>
<dbReference type="Pfam" id="PF07690">
    <property type="entry name" value="MFS_1"/>
    <property type="match status" value="1"/>
</dbReference>
<feature type="compositionally biased region" description="Polar residues" evidence="1">
    <location>
        <begin position="404"/>
        <end position="420"/>
    </location>
</feature>
<dbReference type="GO" id="GO:0022857">
    <property type="term" value="F:transmembrane transporter activity"/>
    <property type="evidence" value="ECO:0007669"/>
    <property type="project" value="InterPro"/>
</dbReference>
<feature type="transmembrane region" description="Helical" evidence="2">
    <location>
        <begin position="170"/>
        <end position="187"/>
    </location>
</feature>
<dbReference type="STRING" id="2015173.A0A026WN39"/>
<keyword evidence="4" id="KW-1185">Reference proteome</keyword>
<keyword evidence="2" id="KW-1133">Transmembrane helix</keyword>
<evidence type="ECO:0000256" key="1">
    <source>
        <dbReference type="SAM" id="MobiDB-lite"/>
    </source>
</evidence>
<gene>
    <name evidence="3" type="ORF">X777_03306</name>
</gene>
<accession>A0A026WN39</accession>
<dbReference type="Proteomes" id="UP000053097">
    <property type="component" value="Unassembled WGS sequence"/>
</dbReference>
<dbReference type="EMBL" id="KK107163">
    <property type="protein sequence ID" value="EZA56519.1"/>
    <property type="molecule type" value="Genomic_DNA"/>
</dbReference>
<evidence type="ECO:0000313" key="3">
    <source>
        <dbReference type="EMBL" id="EZA56519.1"/>
    </source>
</evidence>
<dbReference type="InterPro" id="IPR036259">
    <property type="entry name" value="MFS_trans_sf"/>
</dbReference>
<dbReference type="InterPro" id="IPR050327">
    <property type="entry name" value="Proton-linked_MCT"/>
</dbReference>
<evidence type="ECO:0000313" key="4">
    <source>
        <dbReference type="Proteomes" id="UP000053097"/>
    </source>
</evidence>
<keyword evidence="2" id="KW-0472">Membrane</keyword>
<feature type="transmembrane region" description="Helical" evidence="2">
    <location>
        <begin position="235"/>
        <end position="256"/>
    </location>
</feature>
<reference evidence="3 4" key="1">
    <citation type="journal article" date="2014" name="Curr. Biol.">
        <title>The genome of the clonal raider ant Cerapachys biroi.</title>
        <authorList>
            <person name="Oxley P.R."/>
            <person name="Ji L."/>
            <person name="Fetter-Pruneda I."/>
            <person name="McKenzie S.K."/>
            <person name="Li C."/>
            <person name="Hu H."/>
            <person name="Zhang G."/>
            <person name="Kronauer D.J."/>
        </authorList>
    </citation>
    <scope>NUCLEOTIDE SEQUENCE [LARGE SCALE GENOMIC DNA]</scope>
</reference>
<sequence length="454" mass="49290">MKNRERNGRAVVQSPAYEDSGVAISGELGEPSFSGECEGIVSLQAPKGIEGDANPDPRYAAHCTIKQHYYPENGWGWVIVVTGVMVQILATGIHGAVGAWLLLDGTKRYRQTLLNVGWLGAMSTGVALLVSPVTIAFCRRKSTRVTAVLGGLVTALGCLFTSFASQFHQLFFSYGTVVGIFCGGYHYSLKMYTYERVRARNFARTWGFVQCSQAIPIAIGVPISGYINVGCGGKAGYYFSSTCVLVGSFTLFFIDLHRRNLSKHKHTRANGTKHTCASDSCPQRRRPSFSQEPDNEGPHLAAAGAAGATAAALVLGTDIAPAQGEAIDVLGTDKPELTCISEEGIADMDLPDNLLEDLDYIGDCITSCNKVENYLMLSEFENNLIAEMPIIMDRRGRRWSLARSKTNQSNCGQNSGMQSTNDDEDVKPKWRLTNMPPNTNTNTRTITVIDEASA</sequence>